<organism evidence="2 3">
    <name type="scientific">Malus baccata</name>
    <name type="common">Siberian crab apple</name>
    <name type="synonym">Pyrus baccata</name>
    <dbReference type="NCBI Taxonomy" id="106549"/>
    <lineage>
        <taxon>Eukaryota</taxon>
        <taxon>Viridiplantae</taxon>
        <taxon>Streptophyta</taxon>
        <taxon>Embryophyta</taxon>
        <taxon>Tracheophyta</taxon>
        <taxon>Spermatophyta</taxon>
        <taxon>Magnoliopsida</taxon>
        <taxon>eudicotyledons</taxon>
        <taxon>Gunneridae</taxon>
        <taxon>Pentapetalae</taxon>
        <taxon>rosids</taxon>
        <taxon>fabids</taxon>
        <taxon>Rosales</taxon>
        <taxon>Rosaceae</taxon>
        <taxon>Amygdaloideae</taxon>
        <taxon>Maleae</taxon>
        <taxon>Malus</taxon>
    </lineage>
</organism>
<dbReference type="Pfam" id="PF00112">
    <property type="entry name" value="Peptidase_C1"/>
    <property type="match status" value="1"/>
</dbReference>
<proteinExistence type="predicted"/>
<dbReference type="EMBL" id="VIEB01000210">
    <property type="protein sequence ID" value="TQE00599.1"/>
    <property type="molecule type" value="Genomic_DNA"/>
</dbReference>
<dbReference type="STRING" id="106549.A0A540MP97"/>
<sequence length="93" mass="10279">MDRKKKGAATPIKDRRQCACNCNRNIGCCRAFSAVAAIEQKLVGCDTSGVDQDCEGRLMDDAFQFIQHHGISTQAKTVITNATPRRKPKLQQI</sequence>
<evidence type="ECO:0000313" key="2">
    <source>
        <dbReference type="EMBL" id="TQE00599.1"/>
    </source>
</evidence>
<dbReference type="Gene3D" id="3.90.70.10">
    <property type="entry name" value="Cysteine proteinases"/>
    <property type="match status" value="1"/>
</dbReference>
<dbReference type="InterPro" id="IPR038765">
    <property type="entry name" value="Papain-like_cys_pep_sf"/>
</dbReference>
<evidence type="ECO:0000259" key="1">
    <source>
        <dbReference type="Pfam" id="PF00112"/>
    </source>
</evidence>
<dbReference type="InterPro" id="IPR000668">
    <property type="entry name" value="Peptidase_C1A_C"/>
</dbReference>
<dbReference type="AlphaFoldDB" id="A0A540MP97"/>
<reference evidence="2 3" key="1">
    <citation type="journal article" date="2019" name="G3 (Bethesda)">
        <title>Sequencing of a Wild Apple (Malus baccata) Genome Unravels the Differences Between Cultivated and Wild Apple Species Regarding Disease Resistance and Cold Tolerance.</title>
        <authorList>
            <person name="Chen X."/>
        </authorList>
    </citation>
    <scope>NUCLEOTIDE SEQUENCE [LARGE SCALE GENOMIC DNA]</scope>
    <source>
        <strain evidence="3">cv. Shandingzi</strain>
        <tissue evidence="2">Leaves</tissue>
    </source>
</reference>
<dbReference type="SUPFAM" id="SSF54001">
    <property type="entry name" value="Cysteine proteinases"/>
    <property type="match status" value="1"/>
</dbReference>
<evidence type="ECO:0000313" key="3">
    <source>
        <dbReference type="Proteomes" id="UP000315295"/>
    </source>
</evidence>
<dbReference type="GO" id="GO:0008234">
    <property type="term" value="F:cysteine-type peptidase activity"/>
    <property type="evidence" value="ECO:0007669"/>
    <property type="project" value="InterPro"/>
</dbReference>
<comment type="caution">
    <text evidence="2">The sequence shown here is derived from an EMBL/GenBank/DDBJ whole genome shotgun (WGS) entry which is preliminary data.</text>
</comment>
<feature type="domain" description="Peptidase C1A papain C-terminal" evidence="1">
    <location>
        <begin position="39"/>
        <end position="78"/>
    </location>
</feature>
<keyword evidence="3" id="KW-1185">Reference proteome</keyword>
<protein>
    <recommendedName>
        <fullName evidence="1">Peptidase C1A papain C-terminal domain-containing protein</fullName>
    </recommendedName>
</protein>
<dbReference type="Proteomes" id="UP000315295">
    <property type="component" value="Unassembled WGS sequence"/>
</dbReference>
<accession>A0A540MP97</accession>
<gene>
    <name evidence="2" type="ORF">C1H46_013843</name>
</gene>
<dbReference type="GO" id="GO:0006508">
    <property type="term" value="P:proteolysis"/>
    <property type="evidence" value="ECO:0007669"/>
    <property type="project" value="InterPro"/>
</dbReference>
<name>A0A540MP97_MALBA</name>